<dbReference type="InterPro" id="IPR000297">
    <property type="entry name" value="PPIase_PpiC"/>
</dbReference>
<dbReference type="InterPro" id="IPR046357">
    <property type="entry name" value="PPIase_dom_sf"/>
</dbReference>
<evidence type="ECO:0000259" key="2">
    <source>
        <dbReference type="PROSITE" id="PS50198"/>
    </source>
</evidence>
<dbReference type="Pfam" id="PF00639">
    <property type="entry name" value="Rotamase"/>
    <property type="match status" value="1"/>
</dbReference>
<evidence type="ECO:0000313" key="4">
    <source>
        <dbReference type="EMBL" id="CAB4665405.1"/>
    </source>
</evidence>
<dbReference type="PANTHER" id="PTHR47245:SF2">
    <property type="entry name" value="PEPTIDYL-PROLYL CIS-TRANS ISOMERASE HP_0175-RELATED"/>
    <property type="match status" value="1"/>
</dbReference>
<proteinExistence type="predicted"/>
<sequence>MTKTSYARRFLPFVAVASLALTACGSSNPVASASEAFRLNGTSYSIEDFDALNEALIAVGQYKTENGTISRQDLVVTLGVLIRYQAYMDFIKANGLEETEEDRNAVQADADADPNFATYPEALRETLLKLNVSDRVMERVGAPSAEELEKLYNKMPASAGVLCLSHILVETEAEAREVLKTVNSGTPFAEVAAAKSTEPGADQSGGALKDGEEDCNPLPSLQQSFDADFMVGAIAAKPGVPTGPIKTQFGWHIILSHKFDDVKESAARVLGQSTGALLLAGHLAAADVSVNSKYGVWNGATGQIS</sequence>
<feature type="domain" description="PpiC" evidence="2">
    <location>
        <begin position="164"/>
        <end position="258"/>
    </location>
</feature>
<name>A0A6J6D5B8_9ZZZZ</name>
<dbReference type="InterPro" id="IPR027304">
    <property type="entry name" value="Trigger_fact/SurA_dom_sf"/>
</dbReference>
<dbReference type="Gene3D" id="3.10.50.40">
    <property type="match status" value="1"/>
</dbReference>
<dbReference type="AlphaFoldDB" id="A0A6J6D5B8"/>
<protein>
    <submittedName>
        <fullName evidence="3">Unannotated protein</fullName>
    </submittedName>
</protein>
<dbReference type="InterPro" id="IPR006311">
    <property type="entry name" value="TAT_signal"/>
</dbReference>
<dbReference type="PANTHER" id="PTHR47245">
    <property type="entry name" value="PEPTIDYLPROLYL ISOMERASE"/>
    <property type="match status" value="1"/>
</dbReference>
<accession>A0A6J6D5B8</accession>
<dbReference type="EMBL" id="CAEZTC010000065">
    <property type="protein sequence ID" value="CAB4558526.1"/>
    <property type="molecule type" value="Genomic_DNA"/>
</dbReference>
<dbReference type="SUPFAM" id="SSF109998">
    <property type="entry name" value="Triger factor/SurA peptide-binding domain-like"/>
    <property type="match status" value="1"/>
</dbReference>
<organism evidence="3">
    <name type="scientific">freshwater metagenome</name>
    <dbReference type="NCBI Taxonomy" id="449393"/>
    <lineage>
        <taxon>unclassified sequences</taxon>
        <taxon>metagenomes</taxon>
        <taxon>ecological metagenomes</taxon>
    </lineage>
</organism>
<dbReference type="SUPFAM" id="SSF54534">
    <property type="entry name" value="FKBP-like"/>
    <property type="match status" value="1"/>
</dbReference>
<dbReference type="GO" id="GO:0003755">
    <property type="term" value="F:peptidyl-prolyl cis-trans isomerase activity"/>
    <property type="evidence" value="ECO:0007669"/>
    <property type="project" value="InterPro"/>
</dbReference>
<evidence type="ECO:0000313" key="3">
    <source>
        <dbReference type="EMBL" id="CAB4558526.1"/>
    </source>
</evidence>
<dbReference type="EMBL" id="CAEZWE010000102">
    <property type="protein sequence ID" value="CAB4665405.1"/>
    <property type="molecule type" value="Genomic_DNA"/>
</dbReference>
<gene>
    <name evidence="3" type="ORF">UFOPK1572_00658</name>
    <name evidence="4" type="ORF">UFOPK2169_01681</name>
</gene>
<dbReference type="PROSITE" id="PS50198">
    <property type="entry name" value="PPIC_PPIASE_2"/>
    <property type="match status" value="1"/>
</dbReference>
<reference evidence="3" key="1">
    <citation type="submission" date="2020-05" db="EMBL/GenBank/DDBJ databases">
        <authorList>
            <person name="Chiriac C."/>
            <person name="Salcher M."/>
            <person name="Ghai R."/>
            <person name="Kavagutti S V."/>
        </authorList>
    </citation>
    <scope>NUCLEOTIDE SEQUENCE</scope>
</reference>
<dbReference type="PROSITE" id="PS51257">
    <property type="entry name" value="PROKAR_LIPOPROTEIN"/>
    <property type="match status" value="1"/>
</dbReference>
<dbReference type="InterPro" id="IPR050245">
    <property type="entry name" value="PrsA_foldase"/>
</dbReference>
<evidence type="ECO:0000256" key="1">
    <source>
        <dbReference type="SAM" id="MobiDB-lite"/>
    </source>
</evidence>
<feature type="region of interest" description="Disordered" evidence="1">
    <location>
        <begin position="195"/>
        <end position="215"/>
    </location>
</feature>
<dbReference type="PROSITE" id="PS51318">
    <property type="entry name" value="TAT"/>
    <property type="match status" value="1"/>
</dbReference>